<dbReference type="EMBL" id="JAAHFQ010000567">
    <property type="protein sequence ID" value="NER30477.1"/>
    <property type="molecule type" value="Genomic_DNA"/>
</dbReference>
<dbReference type="GO" id="GO:0046475">
    <property type="term" value="P:glycerophospholipid catabolic process"/>
    <property type="evidence" value="ECO:0007669"/>
    <property type="project" value="TreeGrafter"/>
</dbReference>
<dbReference type="Gene3D" id="3.40.50.1820">
    <property type="entry name" value="alpha/beta hydrolase"/>
    <property type="match status" value="1"/>
</dbReference>
<evidence type="ECO:0000259" key="1">
    <source>
        <dbReference type="Pfam" id="PF01764"/>
    </source>
</evidence>
<comment type="caution">
    <text evidence="2">The sequence shown here is derived from an EMBL/GenBank/DDBJ whole genome shotgun (WGS) entry which is preliminary data.</text>
</comment>
<protein>
    <recommendedName>
        <fullName evidence="1">Fungal lipase-type domain-containing protein</fullName>
    </recommendedName>
</protein>
<proteinExistence type="predicted"/>
<dbReference type="GO" id="GO:0004623">
    <property type="term" value="F:phospholipase A2 activity"/>
    <property type="evidence" value="ECO:0007669"/>
    <property type="project" value="TreeGrafter"/>
</dbReference>
<dbReference type="PANTHER" id="PTHR10728">
    <property type="entry name" value="CYTOSOLIC PHOSPHOLIPASE A2"/>
    <property type="match status" value="1"/>
</dbReference>
<dbReference type="Gene3D" id="3.40.1090.10">
    <property type="entry name" value="Cytosolic phospholipase A2 catalytic domain"/>
    <property type="match status" value="1"/>
</dbReference>
<dbReference type="Pfam" id="PF01764">
    <property type="entry name" value="Lipase_3"/>
    <property type="match status" value="1"/>
</dbReference>
<name>A0A6B3NFM8_9CYAN</name>
<dbReference type="InterPro" id="IPR002921">
    <property type="entry name" value="Fungal_lipase-type"/>
</dbReference>
<gene>
    <name evidence="2" type="ORF">F6J89_23370</name>
</gene>
<accession>A0A6B3NFM8</accession>
<organism evidence="2">
    <name type="scientific">Symploca sp. SIO1C4</name>
    <dbReference type="NCBI Taxonomy" id="2607765"/>
    <lineage>
        <taxon>Bacteria</taxon>
        <taxon>Bacillati</taxon>
        <taxon>Cyanobacteriota</taxon>
        <taxon>Cyanophyceae</taxon>
        <taxon>Coleofasciculales</taxon>
        <taxon>Coleofasciculaceae</taxon>
        <taxon>Symploca</taxon>
    </lineage>
</organism>
<feature type="domain" description="Fungal lipase-type" evidence="1">
    <location>
        <begin position="235"/>
        <end position="335"/>
    </location>
</feature>
<dbReference type="SUPFAM" id="SSF53474">
    <property type="entry name" value="alpha/beta-Hydrolases"/>
    <property type="match status" value="1"/>
</dbReference>
<dbReference type="AlphaFoldDB" id="A0A6B3NFM8"/>
<dbReference type="PANTHER" id="PTHR10728:SF40">
    <property type="entry name" value="PATATIN FAMILY PROTEIN"/>
    <property type="match status" value="1"/>
</dbReference>
<dbReference type="InterPro" id="IPR029058">
    <property type="entry name" value="AB_hydrolase_fold"/>
</dbReference>
<dbReference type="InterPro" id="IPR016035">
    <property type="entry name" value="Acyl_Trfase/lysoPLipase"/>
</dbReference>
<sequence>MNKPYSITYFSHTANTVTFQYTCPDNPAEQWEWWALYKGSVPEYKDLEKYLTWGWICPEKKGCKSSGTKTVDVVNLTIGETYSLALFKWRWEVVGFEGFTVETPFNLRRQVLWLSGVCDSLLSQDIETDAGISEQLQQKIQTKLNQVFANSQLKELVGQWDMLWGPIIYQSQISQQHKCDHLMYVVQKPNTTQCIITIAGKSSDYRWFSENFEDWATCLKSLSMNQGSIPKDIDDIYIYKGASIGLNILMNQMTYEGQTLLSWLQSYTEKSPQKEMEIIVTGHEHGGVLSASLALALVELQQQWNHQGNAKVFALSTGGVTAGNRKFAERYHEKLEIPSLKKLPKEPLQTQLKELPSQLQAKYYSYEPSQPKEEQFPELKIPRYNPQSYPFGVCFSGGGTRSLSASIGQMRALKELGLLDNAVGAISGVSGGSWFSVMASYAPEDIDDSTLLGPVIPPNQLTPENTKAMDEFFMGLPVTKMTGKKALPLLEDDEKLDKSEGRSIHYVYSQLLNSLLLKKFNLDKPKFFSLDENSVKQITDRNPGLSSDDFYTMRSNRPYLYVGTCLVYQEDDFLQYLNRHLGNPLVLKRFEYNPLYVGMPQNYQGDKLHDCQVGGGFLETFAFGSLEPNTSNNAEENT</sequence>
<dbReference type="SUPFAM" id="SSF52151">
    <property type="entry name" value="FabD/lysophospholipase-like"/>
    <property type="match status" value="1"/>
</dbReference>
<evidence type="ECO:0000313" key="2">
    <source>
        <dbReference type="EMBL" id="NER30477.1"/>
    </source>
</evidence>
<feature type="non-terminal residue" evidence="2">
    <location>
        <position position="638"/>
    </location>
</feature>
<reference evidence="2" key="1">
    <citation type="submission" date="2019-11" db="EMBL/GenBank/DDBJ databases">
        <title>Genomic insights into an expanded diversity of filamentous marine cyanobacteria reveals the extraordinary biosynthetic potential of Moorea and Okeania.</title>
        <authorList>
            <person name="Ferreira Leao T."/>
            <person name="Wang M."/>
            <person name="Moss N."/>
            <person name="Da Silva R."/>
            <person name="Sanders J."/>
            <person name="Nurk S."/>
            <person name="Gurevich A."/>
            <person name="Humphrey G."/>
            <person name="Reher R."/>
            <person name="Zhu Q."/>
            <person name="Belda-Ferre P."/>
            <person name="Glukhov E."/>
            <person name="Rex R."/>
            <person name="Dorrestein P.C."/>
            <person name="Knight R."/>
            <person name="Pevzner P."/>
            <person name="Gerwick W.H."/>
            <person name="Gerwick L."/>
        </authorList>
    </citation>
    <scope>NUCLEOTIDE SEQUENCE</scope>
    <source>
        <strain evidence="2">SIO1C4</strain>
    </source>
</reference>
<dbReference type="GO" id="GO:0005829">
    <property type="term" value="C:cytosol"/>
    <property type="evidence" value="ECO:0007669"/>
    <property type="project" value="TreeGrafter"/>
</dbReference>